<dbReference type="InterPro" id="IPR009003">
    <property type="entry name" value="Peptidase_S1_PA"/>
</dbReference>
<reference evidence="1" key="1">
    <citation type="submission" date="2021-05" db="EMBL/GenBank/DDBJ databases">
        <authorList>
            <person name="Alioto T."/>
            <person name="Alioto T."/>
            <person name="Gomez Garrido J."/>
        </authorList>
    </citation>
    <scope>NUCLEOTIDE SEQUENCE</scope>
</reference>
<dbReference type="EMBL" id="HBUF01102334">
    <property type="protein sequence ID" value="CAG6638372.1"/>
    <property type="molecule type" value="Transcribed_RNA"/>
</dbReference>
<dbReference type="AlphaFoldDB" id="A0A8D8TXM2"/>
<organism evidence="1">
    <name type="scientific">Cacopsylla melanoneura</name>
    <dbReference type="NCBI Taxonomy" id="428564"/>
    <lineage>
        <taxon>Eukaryota</taxon>
        <taxon>Metazoa</taxon>
        <taxon>Ecdysozoa</taxon>
        <taxon>Arthropoda</taxon>
        <taxon>Hexapoda</taxon>
        <taxon>Insecta</taxon>
        <taxon>Pterygota</taxon>
        <taxon>Neoptera</taxon>
        <taxon>Paraneoptera</taxon>
        <taxon>Hemiptera</taxon>
        <taxon>Sternorrhyncha</taxon>
        <taxon>Psylloidea</taxon>
        <taxon>Psyllidae</taxon>
        <taxon>Psyllinae</taxon>
        <taxon>Cacopsylla</taxon>
    </lineage>
</organism>
<dbReference type="EMBL" id="HBUF01319706">
    <property type="protein sequence ID" value="CAG6694740.1"/>
    <property type="molecule type" value="Transcribed_RNA"/>
</dbReference>
<proteinExistence type="predicted"/>
<protein>
    <submittedName>
        <fullName evidence="1">Uncharacterized protein</fullName>
    </submittedName>
</protein>
<accession>A0A8D8TXM2</accession>
<name>A0A8D8TXM2_9HEMI</name>
<dbReference type="EMBL" id="HBUF01102332">
    <property type="protein sequence ID" value="CAG6638370.1"/>
    <property type="molecule type" value="Transcribed_RNA"/>
</dbReference>
<sequence length="108" mass="11894">MKPPRNKPVMPRMTGSVKEFVLAFATLLTLLPSTSGVFYGLRDDQYPSVVHVEISGDPRNVPGCCPRCTGVLISLKHLVTVATCLWSVQDTQPKPNDIQVYAGNVNFY</sequence>
<dbReference type="SUPFAM" id="SSF50494">
    <property type="entry name" value="Trypsin-like serine proteases"/>
    <property type="match status" value="1"/>
</dbReference>
<dbReference type="EMBL" id="HBUF01319707">
    <property type="protein sequence ID" value="CAG6694741.1"/>
    <property type="molecule type" value="Transcribed_RNA"/>
</dbReference>
<dbReference type="EMBL" id="HBUF01102333">
    <property type="protein sequence ID" value="CAG6638371.1"/>
    <property type="molecule type" value="Transcribed_RNA"/>
</dbReference>
<evidence type="ECO:0000313" key="1">
    <source>
        <dbReference type="EMBL" id="CAG6694741.1"/>
    </source>
</evidence>
<dbReference type="EMBL" id="HBUF01448911">
    <property type="protein sequence ID" value="CAG6743507.1"/>
    <property type="molecule type" value="Transcribed_RNA"/>
</dbReference>
<dbReference type="Gene3D" id="2.40.10.10">
    <property type="entry name" value="Trypsin-like serine proteases"/>
    <property type="match status" value="1"/>
</dbReference>
<dbReference type="InterPro" id="IPR043504">
    <property type="entry name" value="Peptidase_S1_PA_chymotrypsin"/>
</dbReference>
<dbReference type="EMBL" id="HBUF01448912">
    <property type="protein sequence ID" value="CAG6743508.1"/>
    <property type="molecule type" value="Transcribed_RNA"/>
</dbReference>